<dbReference type="Proteomes" id="UP000237000">
    <property type="component" value="Unassembled WGS sequence"/>
</dbReference>
<feature type="non-terminal residue" evidence="1">
    <location>
        <position position="74"/>
    </location>
</feature>
<evidence type="ECO:0000313" key="2">
    <source>
        <dbReference type="Proteomes" id="UP000237000"/>
    </source>
</evidence>
<gene>
    <name evidence="1" type="ORF">TorRG33x02_169380</name>
</gene>
<comment type="caution">
    <text evidence="1">The sequence shown here is derived from an EMBL/GenBank/DDBJ whole genome shotgun (WGS) entry which is preliminary data.</text>
</comment>
<keyword evidence="2" id="KW-1185">Reference proteome</keyword>
<name>A0A2P5EP69_TREOI</name>
<reference evidence="2" key="1">
    <citation type="submission" date="2016-06" db="EMBL/GenBank/DDBJ databases">
        <title>Parallel loss of symbiosis genes in relatives of nitrogen-fixing non-legume Parasponia.</title>
        <authorList>
            <person name="Van Velzen R."/>
            <person name="Holmer R."/>
            <person name="Bu F."/>
            <person name="Rutten L."/>
            <person name="Van Zeijl A."/>
            <person name="Liu W."/>
            <person name="Santuari L."/>
            <person name="Cao Q."/>
            <person name="Sharma T."/>
            <person name="Shen D."/>
            <person name="Roswanjaya Y."/>
            <person name="Wardhani T."/>
            <person name="Kalhor M.S."/>
            <person name="Jansen J."/>
            <person name="Van den Hoogen J."/>
            <person name="Gungor B."/>
            <person name="Hartog M."/>
            <person name="Hontelez J."/>
            <person name="Verver J."/>
            <person name="Yang W.-C."/>
            <person name="Schijlen E."/>
            <person name="Repin R."/>
            <person name="Schilthuizen M."/>
            <person name="Schranz E."/>
            <person name="Heidstra R."/>
            <person name="Miyata K."/>
            <person name="Fedorova E."/>
            <person name="Kohlen W."/>
            <person name="Bisseling T."/>
            <person name="Smit S."/>
            <person name="Geurts R."/>
        </authorList>
    </citation>
    <scope>NUCLEOTIDE SEQUENCE [LARGE SCALE GENOMIC DNA]</scope>
    <source>
        <strain evidence="2">cv. RG33-2</strain>
    </source>
</reference>
<sequence length="74" mass="8363">MWQPRQHQVVAMSVTHGSHIMDTWQSCQRHTITWQPSQRCVAATYVPHLFHIIAMSSANSNTNSSAHSQVNGIH</sequence>
<dbReference type="InParanoid" id="A0A2P5EP69"/>
<evidence type="ECO:0000313" key="1">
    <source>
        <dbReference type="EMBL" id="PON87302.1"/>
    </source>
</evidence>
<organism evidence="1 2">
    <name type="scientific">Trema orientale</name>
    <name type="common">Charcoal tree</name>
    <name type="synonym">Celtis orientalis</name>
    <dbReference type="NCBI Taxonomy" id="63057"/>
    <lineage>
        <taxon>Eukaryota</taxon>
        <taxon>Viridiplantae</taxon>
        <taxon>Streptophyta</taxon>
        <taxon>Embryophyta</taxon>
        <taxon>Tracheophyta</taxon>
        <taxon>Spermatophyta</taxon>
        <taxon>Magnoliopsida</taxon>
        <taxon>eudicotyledons</taxon>
        <taxon>Gunneridae</taxon>
        <taxon>Pentapetalae</taxon>
        <taxon>rosids</taxon>
        <taxon>fabids</taxon>
        <taxon>Rosales</taxon>
        <taxon>Cannabaceae</taxon>
        <taxon>Trema</taxon>
    </lineage>
</organism>
<proteinExistence type="predicted"/>
<accession>A0A2P5EP69</accession>
<dbReference type="AlphaFoldDB" id="A0A2P5EP69"/>
<protein>
    <submittedName>
        <fullName evidence="1">Uncharacterized protein</fullName>
    </submittedName>
</protein>
<dbReference type="EMBL" id="JXTC01000119">
    <property type="protein sequence ID" value="PON87302.1"/>
    <property type="molecule type" value="Genomic_DNA"/>
</dbReference>